<dbReference type="RefSeq" id="WP_069364484.1">
    <property type="nucleotide sequence ID" value="NZ_CP012502.1"/>
</dbReference>
<feature type="transmembrane region" description="Helical" evidence="7">
    <location>
        <begin position="226"/>
        <end position="251"/>
    </location>
</feature>
<dbReference type="STRING" id="632773.BBEV_1020"/>
<evidence type="ECO:0000256" key="2">
    <source>
        <dbReference type="ARBA" id="ARBA00008929"/>
    </source>
</evidence>
<dbReference type="OrthoDB" id="9772767at2"/>
<evidence type="ECO:0000256" key="5">
    <source>
        <dbReference type="ARBA" id="ARBA00022989"/>
    </source>
</evidence>
<comment type="similarity">
    <text evidence="2">Belongs to the NrfD family.</text>
</comment>
<keyword evidence="4 7" id="KW-0812">Transmembrane</keyword>
<dbReference type="InterPro" id="IPR005614">
    <property type="entry name" value="NrfD-like"/>
</dbReference>
<evidence type="ECO:0000256" key="4">
    <source>
        <dbReference type="ARBA" id="ARBA00022692"/>
    </source>
</evidence>
<feature type="transmembrane region" description="Helical" evidence="7">
    <location>
        <begin position="304"/>
        <end position="324"/>
    </location>
</feature>
<feature type="transmembrane region" description="Helical" evidence="7">
    <location>
        <begin position="180"/>
        <end position="206"/>
    </location>
</feature>
<evidence type="ECO:0000256" key="7">
    <source>
        <dbReference type="SAM" id="Phobius"/>
    </source>
</evidence>
<organism evidence="8 9">
    <name type="scientific">Salisediminibacterium beveridgei</name>
    <dbReference type="NCBI Taxonomy" id="632773"/>
    <lineage>
        <taxon>Bacteria</taxon>
        <taxon>Bacillati</taxon>
        <taxon>Bacillota</taxon>
        <taxon>Bacilli</taxon>
        <taxon>Bacillales</taxon>
        <taxon>Bacillaceae</taxon>
        <taxon>Salisediminibacterium</taxon>
    </lineage>
</organism>
<dbReference type="KEGG" id="bbev:BBEV_1020"/>
<gene>
    <name evidence="8" type="primary">nrfD</name>
    <name evidence="8" type="ORF">BBEV_1020</name>
</gene>
<keyword evidence="6 7" id="KW-0472">Membrane</keyword>
<keyword evidence="3" id="KW-1003">Cell membrane</keyword>
<dbReference type="AlphaFoldDB" id="A0A1D7QTR9"/>
<proteinExistence type="inferred from homology"/>
<feature type="transmembrane region" description="Helical" evidence="7">
    <location>
        <begin position="344"/>
        <end position="365"/>
    </location>
</feature>
<feature type="transmembrane region" description="Helical" evidence="7">
    <location>
        <begin position="150"/>
        <end position="174"/>
    </location>
</feature>
<keyword evidence="9" id="KW-1185">Reference proteome</keyword>
<feature type="transmembrane region" description="Helical" evidence="7">
    <location>
        <begin position="47"/>
        <end position="68"/>
    </location>
</feature>
<dbReference type="EMBL" id="CP012502">
    <property type="protein sequence ID" value="AOM82389.1"/>
    <property type="molecule type" value="Genomic_DNA"/>
</dbReference>
<evidence type="ECO:0000313" key="9">
    <source>
        <dbReference type="Proteomes" id="UP000094463"/>
    </source>
</evidence>
<accession>A0A1D7QTR9</accession>
<feature type="transmembrane region" description="Helical" evidence="7">
    <location>
        <begin position="80"/>
        <end position="97"/>
    </location>
</feature>
<reference evidence="8 9" key="1">
    <citation type="submission" date="2015-08" db="EMBL/GenBank/DDBJ databases">
        <title>The complete genome sequence of Bacillus beveridgei MLTeJB.</title>
        <authorList>
            <person name="Hanson T.E."/>
            <person name="Mesa C."/>
            <person name="Basesman S.M."/>
            <person name="Oremland R.S."/>
        </authorList>
    </citation>
    <scope>NUCLEOTIDE SEQUENCE [LARGE SCALE GENOMIC DNA]</scope>
    <source>
        <strain evidence="8 9">MLTeJB</strain>
    </source>
</reference>
<name>A0A1D7QTR9_9BACI</name>
<dbReference type="InterPro" id="IPR052049">
    <property type="entry name" value="Electron_transfer_protein"/>
</dbReference>
<protein>
    <submittedName>
        <fullName evidence="8">Nitrite reductase subunit, NrfD superfamily</fullName>
    </submittedName>
</protein>
<evidence type="ECO:0000313" key="8">
    <source>
        <dbReference type="EMBL" id="AOM82389.1"/>
    </source>
</evidence>
<dbReference type="Pfam" id="PF03916">
    <property type="entry name" value="NrfD"/>
    <property type="match status" value="1"/>
</dbReference>
<evidence type="ECO:0000256" key="1">
    <source>
        <dbReference type="ARBA" id="ARBA00004651"/>
    </source>
</evidence>
<dbReference type="PANTHER" id="PTHR34856:SF2">
    <property type="entry name" value="PROTEIN NRFD"/>
    <property type="match status" value="1"/>
</dbReference>
<comment type="subcellular location">
    <subcellularLocation>
        <location evidence="1">Cell membrane</location>
        <topology evidence="1">Multi-pass membrane protein</topology>
    </subcellularLocation>
</comment>
<dbReference type="PANTHER" id="PTHR34856">
    <property type="entry name" value="PROTEIN NRFD"/>
    <property type="match status" value="1"/>
</dbReference>
<dbReference type="Proteomes" id="UP000094463">
    <property type="component" value="Chromosome"/>
</dbReference>
<dbReference type="GO" id="GO:0005886">
    <property type="term" value="C:plasma membrane"/>
    <property type="evidence" value="ECO:0007669"/>
    <property type="project" value="UniProtKB-SubCell"/>
</dbReference>
<sequence>MLNRNIWYGIAGVLMIFGIVGIANIFIHGEHVMGTSNYVPWGSLIGAYVFFVAISTGLTFLSSMVHVFKIEKFAFLTKRLTMASIATLLMGFVMIGVELGNPLAMVYILVTPNWTAPIFWMGAFYGLYLLLHVIEFFFQIKNNHQIVNTISPFVLGVGIAAQSTLGAVFGLSVARGLWNTAYLSIFFLLMAFVSGLAVAMIMAFFLSKTKVMPEEDRNKLPGIYPLITKLTMGLLAVGIIFVTWNWIYALYSGNTNRLASMQLMVDGPLAVPYWVLEVGFVFLIPLLILGLVKVKKASTMLTTGIVLLIGLFAMRIILTFAGQMVPLEVVTGSLTMNELRDVSILWSEWATMIFGLGGSVMLYLLGEQFLDLNEDDHHEETESTKVS</sequence>
<evidence type="ECO:0000256" key="3">
    <source>
        <dbReference type="ARBA" id="ARBA00022475"/>
    </source>
</evidence>
<keyword evidence="5 7" id="KW-1133">Transmembrane helix</keyword>
<feature type="transmembrane region" description="Helical" evidence="7">
    <location>
        <begin position="271"/>
        <end position="292"/>
    </location>
</feature>
<feature type="transmembrane region" description="Helical" evidence="7">
    <location>
        <begin position="7"/>
        <end position="27"/>
    </location>
</feature>
<feature type="transmembrane region" description="Helical" evidence="7">
    <location>
        <begin position="117"/>
        <end position="138"/>
    </location>
</feature>
<evidence type="ECO:0000256" key="6">
    <source>
        <dbReference type="ARBA" id="ARBA00023136"/>
    </source>
</evidence>